<evidence type="ECO:0000313" key="5">
    <source>
        <dbReference type="Proteomes" id="UP000620104"/>
    </source>
</evidence>
<dbReference type="GO" id="GO:0004609">
    <property type="term" value="F:phosphatidylserine decarboxylase activity"/>
    <property type="evidence" value="ECO:0007669"/>
    <property type="project" value="InterPro"/>
</dbReference>
<dbReference type="GO" id="GO:0006646">
    <property type="term" value="P:phosphatidylethanolamine biosynthetic process"/>
    <property type="evidence" value="ECO:0007669"/>
    <property type="project" value="TreeGrafter"/>
</dbReference>
<dbReference type="EMBL" id="BLZA01000057">
    <property type="protein sequence ID" value="GHJ90171.1"/>
    <property type="molecule type" value="Genomic_DNA"/>
</dbReference>
<keyword evidence="5" id="KW-1185">Reference proteome</keyword>
<dbReference type="AlphaFoldDB" id="A0A8H3U083"/>
<dbReference type="GO" id="GO:0005739">
    <property type="term" value="C:mitochondrion"/>
    <property type="evidence" value="ECO:0007669"/>
    <property type="project" value="TreeGrafter"/>
</dbReference>
<protein>
    <recommendedName>
        <fullName evidence="3">L-tryptophan decarboxylase PsiD-like domain-containing protein</fullName>
    </recommendedName>
</protein>
<dbReference type="Pfam" id="PF02666">
    <property type="entry name" value="PS_Dcarbxylase"/>
    <property type="match status" value="1"/>
</dbReference>
<name>A0A8H3U083_9TREE</name>
<gene>
    <name evidence="4" type="ORF">NliqN6_6573</name>
</gene>
<dbReference type="PANTHER" id="PTHR10067">
    <property type="entry name" value="PHOSPHATIDYLSERINE DECARBOXYLASE"/>
    <property type="match status" value="1"/>
</dbReference>
<feature type="domain" description="L-tryptophan decarboxylase PsiD-like" evidence="3">
    <location>
        <begin position="53"/>
        <end position="191"/>
    </location>
</feature>
<reference evidence="4" key="1">
    <citation type="submission" date="2020-07" db="EMBL/GenBank/DDBJ databases">
        <title>Draft Genome Sequence of a Deep-Sea Yeast, Naganishia (Cryptococcus) liquefaciens strain N6.</title>
        <authorList>
            <person name="Han Y.W."/>
            <person name="Kajitani R."/>
            <person name="Morimoto H."/>
            <person name="Parhat M."/>
            <person name="Tsubouchi H."/>
            <person name="Bakenova O."/>
            <person name="Ogata M."/>
            <person name="Argunhan B."/>
            <person name="Aoki R."/>
            <person name="Kajiwara S."/>
            <person name="Itoh T."/>
            <person name="Iwasaki H."/>
        </authorList>
    </citation>
    <scope>NUCLEOTIDE SEQUENCE</scope>
    <source>
        <strain evidence="4">N6</strain>
    </source>
</reference>
<dbReference type="InterPro" id="IPR003817">
    <property type="entry name" value="PS_Dcarbxylase"/>
</dbReference>
<comment type="caution">
    <text evidence="4">The sequence shown here is derived from an EMBL/GenBank/DDBJ whole genome shotgun (WGS) entry which is preliminary data.</text>
</comment>
<evidence type="ECO:0000256" key="1">
    <source>
        <dbReference type="ARBA" id="ARBA00022793"/>
    </source>
</evidence>
<keyword evidence="1" id="KW-0210">Decarboxylase</keyword>
<dbReference type="InterPro" id="IPR022237">
    <property type="entry name" value="PsiD-like"/>
</dbReference>
<accession>A0A8H3U083</accession>
<evidence type="ECO:0000256" key="2">
    <source>
        <dbReference type="ARBA" id="ARBA00023239"/>
    </source>
</evidence>
<dbReference type="Pfam" id="PF12588">
    <property type="entry name" value="PSDC"/>
    <property type="match status" value="1"/>
</dbReference>
<dbReference type="Proteomes" id="UP000620104">
    <property type="component" value="Unassembled WGS sequence"/>
</dbReference>
<keyword evidence="2" id="KW-0456">Lyase</keyword>
<proteinExistence type="predicted"/>
<dbReference type="OrthoDB" id="5973539at2759"/>
<evidence type="ECO:0000259" key="3">
    <source>
        <dbReference type="Pfam" id="PF12588"/>
    </source>
</evidence>
<organism evidence="4 5">
    <name type="scientific">Naganishia liquefaciens</name>
    <dbReference type="NCBI Taxonomy" id="104408"/>
    <lineage>
        <taxon>Eukaryota</taxon>
        <taxon>Fungi</taxon>
        <taxon>Dikarya</taxon>
        <taxon>Basidiomycota</taxon>
        <taxon>Agaricomycotina</taxon>
        <taxon>Tremellomycetes</taxon>
        <taxon>Filobasidiales</taxon>
        <taxon>Filobasidiaceae</taxon>
        <taxon>Naganishia</taxon>
    </lineage>
</organism>
<sequence length="423" mass="48180">MPHNKMDPKNPNVPEEHHVHRIGHWLSQDRRHHHAFANQTIKHVDDHPKELLPVMKEFKETVEKDSRLYMLFNAMFDQVPKGKRYLTDPTGEYEKIRDFDHMLAVLNYIIETAPAWTDAGHSVGLVGVPINAILDWGMGTAAGFAVYQDPQVNQMLKRVLDVWAGYLTSPESAEVLGSDKTGWFSEHGIKSIEEVANIGETSYKFHELFECDPKAKHMGYKSWDDYFTRVFRFDEGIRPIAEPENDNVVVNSCESMVYKVARDIHRRDKFWIKGQPYSTIDMFAQDEFAEQFVGGTIYQAFLSALSYHRWHAPVSGKIVKAYVVPGTYYSEPLYEDFEANGGPSSEGENNSQEYLSVVATRAIIFIEADNPKIGLMAFMGIGMTEVSTCEITVKVGDHVKKGSQLGLFHFGDKSRAFIWPFRG</sequence>
<dbReference type="PANTHER" id="PTHR10067:SF9">
    <property type="entry name" value="PHOSPHATIDYLSERINE DECARBOXYLASE FAMILY PROTEIN (AFU_ORTHOLOGUE AFUA_7G01730)"/>
    <property type="match status" value="1"/>
</dbReference>
<evidence type="ECO:0000313" key="4">
    <source>
        <dbReference type="EMBL" id="GHJ90171.1"/>
    </source>
</evidence>